<dbReference type="RefSeq" id="WP_043533624.1">
    <property type="nucleotide sequence ID" value="NZ_BAABKU010000055.1"/>
</dbReference>
<dbReference type="AlphaFoldDB" id="A0A0A6WX47"/>
<dbReference type="OrthoDB" id="3294573at2"/>
<dbReference type="STRING" id="1869.MB27_41150"/>
<dbReference type="EMBL" id="JRTT01000138">
    <property type="protein sequence ID" value="KHD72267.1"/>
    <property type="molecule type" value="Genomic_DNA"/>
</dbReference>
<gene>
    <name evidence="3" type="ORF">MB27_41150</name>
</gene>
<protein>
    <submittedName>
        <fullName evidence="3">Uncharacterized protein</fullName>
    </submittedName>
</protein>
<feature type="transmembrane region" description="Helical" evidence="2">
    <location>
        <begin position="137"/>
        <end position="159"/>
    </location>
</feature>
<dbReference type="Proteomes" id="UP000054537">
    <property type="component" value="Unassembled WGS sequence"/>
</dbReference>
<evidence type="ECO:0000313" key="4">
    <source>
        <dbReference type="Proteomes" id="UP000054537"/>
    </source>
</evidence>
<evidence type="ECO:0000256" key="1">
    <source>
        <dbReference type="SAM" id="MobiDB-lite"/>
    </source>
</evidence>
<evidence type="ECO:0000256" key="2">
    <source>
        <dbReference type="SAM" id="Phobius"/>
    </source>
</evidence>
<evidence type="ECO:0000313" key="3">
    <source>
        <dbReference type="EMBL" id="KHD72267.1"/>
    </source>
</evidence>
<dbReference type="Pfam" id="PF22564">
    <property type="entry name" value="HAAS"/>
    <property type="match status" value="1"/>
</dbReference>
<accession>A0A0A6WX47</accession>
<feature type="region of interest" description="Disordered" evidence="1">
    <location>
        <begin position="76"/>
        <end position="95"/>
    </location>
</feature>
<keyword evidence="2" id="KW-1133">Transmembrane helix</keyword>
<organism evidence="3 4">
    <name type="scientific">Actinoplanes utahensis</name>
    <dbReference type="NCBI Taxonomy" id="1869"/>
    <lineage>
        <taxon>Bacteria</taxon>
        <taxon>Bacillati</taxon>
        <taxon>Actinomycetota</taxon>
        <taxon>Actinomycetes</taxon>
        <taxon>Micromonosporales</taxon>
        <taxon>Micromonosporaceae</taxon>
        <taxon>Actinoplanes</taxon>
    </lineage>
</organism>
<keyword evidence="4" id="KW-1185">Reference proteome</keyword>
<name>A0A0A6WX47_ACTUT</name>
<feature type="transmembrane region" description="Helical" evidence="2">
    <location>
        <begin position="101"/>
        <end position="125"/>
    </location>
</feature>
<comment type="caution">
    <text evidence="3">The sequence shown here is derived from an EMBL/GenBank/DDBJ whole genome shotgun (WGS) entry which is preliminary data.</text>
</comment>
<keyword evidence="2" id="KW-0472">Membrane</keyword>
<feature type="transmembrane region" description="Helical" evidence="2">
    <location>
        <begin position="165"/>
        <end position="186"/>
    </location>
</feature>
<proteinExistence type="predicted"/>
<reference evidence="3 4" key="1">
    <citation type="submission" date="2014-10" db="EMBL/GenBank/DDBJ databases">
        <title>Draft genome sequence of Actinoplanes utahensis NRRL 12052.</title>
        <authorList>
            <person name="Velasco-Bucheli B."/>
            <person name="del Cerro C."/>
            <person name="Hormigo D."/>
            <person name="Garcia J.L."/>
            <person name="Acebal C."/>
            <person name="Arroyo M."/>
            <person name="de la Mata I."/>
        </authorList>
    </citation>
    <scope>NUCLEOTIDE SEQUENCE [LARGE SCALE GENOMIC DNA]</scope>
    <source>
        <strain evidence="3 4">NRRL 12052</strain>
    </source>
</reference>
<keyword evidence="2" id="KW-0812">Transmembrane</keyword>
<sequence>MSTAPLAHDDTLVLDYLAALWAASDDLPPATRDDLMTTVSGYIAMRHDLAGDPSRALTRLGPPEQLVAAVRRSGTPTHLRLPVPSSPTSAPPAGPRGADRAAVALLAGGAFVLPFVAPGAALLIAAGSPRWSPAQKAAACLLVTGPVAGTFLFILLFAGGGVFTGLGLILLYLASCAGSVAAGLTLRETG</sequence>